<dbReference type="GO" id="GO:0006508">
    <property type="term" value="P:proteolysis"/>
    <property type="evidence" value="ECO:0007669"/>
    <property type="project" value="UniProtKB-KW"/>
</dbReference>
<dbReference type="RefSeq" id="WP_135996324.1">
    <property type="nucleotide sequence ID" value="NZ_SRXW01000003.1"/>
</dbReference>
<dbReference type="Pfam" id="PF01546">
    <property type="entry name" value="Peptidase_M20"/>
    <property type="match status" value="1"/>
</dbReference>
<dbReference type="Pfam" id="PF07687">
    <property type="entry name" value="M20_dimer"/>
    <property type="match status" value="1"/>
</dbReference>
<dbReference type="SUPFAM" id="SSF53187">
    <property type="entry name" value="Zn-dependent exopeptidases"/>
    <property type="match status" value="1"/>
</dbReference>
<organism evidence="6 7">
    <name type="scientific">Marinicauda algicola</name>
    <dbReference type="NCBI Taxonomy" id="2029849"/>
    <lineage>
        <taxon>Bacteria</taxon>
        <taxon>Pseudomonadati</taxon>
        <taxon>Pseudomonadota</taxon>
        <taxon>Alphaproteobacteria</taxon>
        <taxon>Maricaulales</taxon>
        <taxon>Maricaulaceae</taxon>
        <taxon>Marinicauda</taxon>
    </lineage>
</organism>
<dbReference type="AlphaFoldDB" id="A0A4S2GZP3"/>
<gene>
    <name evidence="6" type="ORF">E5163_11725</name>
</gene>
<evidence type="ECO:0000256" key="2">
    <source>
        <dbReference type="ARBA" id="ARBA00022723"/>
    </source>
</evidence>
<dbReference type="InterPro" id="IPR051458">
    <property type="entry name" value="Cyt/Met_Dipeptidase"/>
</dbReference>
<evidence type="ECO:0000313" key="7">
    <source>
        <dbReference type="Proteomes" id="UP000308054"/>
    </source>
</evidence>
<keyword evidence="2" id="KW-0479">Metal-binding</keyword>
<dbReference type="OrthoDB" id="9761532at2"/>
<keyword evidence="7" id="KW-1185">Reference proteome</keyword>
<dbReference type="PANTHER" id="PTHR43270">
    <property type="entry name" value="BETA-ALA-HIS DIPEPTIDASE"/>
    <property type="match status" value="1"/>
</dbReference>
<dbReference type="Gene3D" id="3.40.630.10">
    <property type="entry name" value="Zn peptidases"/>
    <property type="match status" value="1"/>
</dbReference>
<feature type="chain" id="PRO_5020278431" evidence="4">
    <location>
        <begin position="23"/>
        <end position="522"/>
    </location>
</feature>
<dbReference type="InterPro" id="IPR002933">
    <property type="entry name" value="Peptidase_M20"/>
</dbReference>
<protein>
    <submittedName>
        <fullName evidence="6">M20/M25/M40 family metallo-hydrolase</fullName>
    </submittedName>
</protein>
<dbReference type="Gene3D" id="3.30.70.360">
    <property type="match status" value="1"/>
</dbReference>
<dbReference type="Proteomes" id="UP000308054">
    <property type="component" value="Unassembled WGS sequence"/>
</dbReference>
<dbReference type="PANTHER" id="PTHR43270:SF8">
    <property type="entry name" value="DI- AND TRIPEPTIDASE DUG2-RELATED"/>
    <property type="match status" value="1"/>
</dbReference>
<feature type="domain" description="Peptidase M20 dimerisation" evidence="5">
    <location>
        <begin position="242"/>
        <end position="396"/>
    </location>
</feature>
<reference evidence="6 7" key="1">
    <citation type="journal article" date="2017" name="Int. J. Syst. Evol. Microbiol.">
        <title>Marinicauda algicola sp. nov., isolated from a marine red alga Rhodosorus marinus.</title>
        <authorList>
            <person name="Jeong S.E."/>
            <person name="Jeon S.H."/>
            <person name="Chun B.H."/>
            <person name="Kim D.W."/>
            <person name="Jeon C.O."/>
        </authorList>
    </citation>
    <scope>NUCLEOTIDE SEQUENCE [LARGE SCALE GENOMIC DNA]</scope>
    <source>
        <strain evidence="6 7">JCM 31718</strain>
    </source>
</reference>
<evidence type="ECO:0000259" key="5">
    <source>
        <dbReference type="Pfam" id="PF07687"/>
    </source>
</evidence>
<keyword evidence="4" id="KW-0732">Signal</keyword>
<keyword evidence="3 6" id="KW-0378">Hydrolase</keyword>
<proteinExistence type="predicted"/>
<evidence type="ECO:0000256" key="4">
    <source>
        <dbReference type="SAM" id="SignalP"/>
    </source>
</evidence>
<feature type="signal peptide" evidence="4">
    <location>
        <begin position="1"/>
        <end position="22"/>
    </location>
</feature>
<dbReference type="EMBL" id="SRXW01000003">
    <property type="protein sequence ID" value="TGY88478.1"/>
    <property type="molecule type" value="Genomic_DNA"/>
</dbReference>
<dbReference type="GO" id="GO:0008233">
    <property type="term" value="F:peptidase activity"/>
    <property type="evidence" value="ECO:0007669"/>
    <property type="project" value="UniProtKB-KW"/>
</dbReference>
<evidence type="ECO:0000256" key="1">
    <source>
        <dbReference type="ARBA" id="ARBA00022670"/>
    </source>
</evidence>
<name>A0A4S2GZP3_9PROT</name>
<evidence type="ECO:0000313" key="6">
    <source>
        <dbReference type="EMBL" id="TGY88478.1"/>
    </source>
</evidence>
<comment type="caution">
    <text evidence="6">The sequence shown here is derived from an EMBL/GenBank/DDBJ whole genome shotgun (WGS) entry which is preliminary data.</text>
</comment>
<dbReference type="GO" id="GO:0046872">
    <property type="term" value="F:metal ion binding"/>
    <property type="evidence" value="ECO:0007669"/>
    <property type="project" value="UniProtKB-KW"/>
</dbReference>
<keyword evidence="1" id="KW-0645">Protease</keyword>
<evidence type="ECO:0000256" key="3">
    <source>
        <dbReference type="ARBA" id="ARBA00022801"/>
    </source>
</evidence>
<sequence>MRPGIMLAAAAALFVLQPGAGAQTDESGAVAGEARAWREGHEVAILRELRAFLALPNHASDAPAIRANAEHIVTLLQARGATARILEAGGSAPAVYGEIDTPGTDLTLMVYAHYDGQPVERALWRTDPFDPVLLSATHEAGGVPLDWDSLAAPVDPDARLYARSASDDKSPLIAVLAAIDALEAAGRPLAVDVKFFLEGEEEAGSPHLTQMLTAHRDLLDADIWLLADGPVDPRGDPRVMLGVRGVTRAELTVFGPARVLHSGHFGNVAPNPGARLAHLVASMRDENGRILIDGLDSPAQMSEAALAFLEDGAFDDAAMFAQAGIARPEWGEDARYGEAIAHPALNVLALSMGAQDGPATNAIQTEARATLGFRLTPGLPVETVREALAAHVRAQGYHLVEGEPTPQDRLVHDRLARLEFSEFGYAAAYTDPAHPLAARLIALADAASPEPLRVVPLLGGSLPLAPIQDVLGVPFVIVPMVNADNNQHAPNENLRIGNLWYGIELYAVILAGLGGEDGAPSR</sequence>
<accession>A0A4S2GZP3</accession>
<dbReference type="InterPro" id="IPR011650">
    <property type="entry name" value="Peptidase_M20_dimer"/>
</dbReference>